<dbReference type="RefSeq" id="WP_127193420.1">
    <property type="nucleotide sequence ID" value="NZ_RZNY01000015.1"/>
</dbReference>
<evidence type="ECO:0000313" key="3">
    <source>
        <dbReference type="Proteomes" id="UP000279446"/>
    </source>
</evidence>
<dbReference type="Gene3D" id="1.20.120.450">
    <property type="entry name" value="dinb family like domain"/>
    <property type="match status" value="1"/>
</dbReference>
<dbReference type="OrthoDB" id="9778466at2"/>
<name>A0A433Y6G8_9BACL</name>
<comment type="caution">
    <text evidence="2">The sequence shown here is derived from an EMBL/GenBank/DDBJ whole genome shotgun (WGS) entry which is preliminary data.</text>
</comment>
<dbReference type="InterPro" id="IPR034660">
    <property type="entry name" value="DinB/YfiT-like"/>
</dbReference>
<keyword evidence="3" id="KW-1185">Reference proteome</keyword>
<gene>
    <name evidence="2" type="ORF">EJP82_17825</name>
</gene>
<dbReference type="InterPro" id="IPR024775">
    <property type="entry name" value="DinB-like"/>
</dbReference>
<dbReference type="Proteomes" id="UP000279446">
    <property type="component" value="Unassembled WGS sequence"/>
</dbReference>
<evidence type="ECO:0000259" key="1">
    <source>
        <dbReference type="Pfam" id="PF12867"/>
    </source>
</evidence>
<dbReference type="Pfam" id="PF12867">
    <property type="entry name" value="DinB_2"/>
    <property type="match status" value="1"/>
</dbReference>
<dbReference type="SUPFAM" id="SSF109854">
    <property type="entry name" value="DinB/YfiT-like putative metalloenzymes"/>
    <property type="match status" value="1"/>
</dbReference>
<proteinExistence type="predicted"/>
<evidence type="ECO:0000313" key="2">
    <source>
        <dbReference type="EMBL" id="RUT44548.1"/>
    </source>
</evidence>
<feature type="domain" description="DinB-like" evidence="1">
    <location>
        <begin position="56"/>
        <end position="168"/>
    </location>
</feature>
<reference evidence="2 3" key="1">
    <citation type="submission" date="2018-12" db="EMBL/GenBank/DDBJ databases">
        <authorList>
            <person name="Sun L."/>
            <person name="Chen Z."/>
        </authorList>
    </citation>
    <scope>NUCLEOTIDE SEQUENCE [LARGE SCALE GENOMIC DNA]</scope>
    <source>
        <strain evidence="2 3">DSM 15890</strain>
    </source>
</reference>
<accession>A0A433Y6G8</accession>
<dbReference type="AlphaFoldDB" id="A0A433Y6G8"/>
<dbReference type="EMBL" id="RZNY01000015">
    <property type="protein sequence ID" value="RUT44548.1"/>
    <property type="molecule type" value="Genomic_DNA"/>
</dbReference>
<organism evidence="2 3">
    <name type="scientific">Paenibacillus anaericanus</name>
    <dbReference type="NCBI Taxonomy" id="170367"/>
    <lineage>
        <taxon>Bacteria</taxon>
        <taxon>Bacillati</taxon>
        <taxon>Bacillota</taxon>
        <taxon>Bacilli</taxon>
        <taxon>Bacillales</taxon>
        <taxon>Paenibacillaceae</taxon>
        <taxon>Paenibacillus</taxon>
    </lineage>
</organism>
<sequence length="228" mass="26572">MDLQQRQLWNEDHKRLTSIIQKPTEHEKTIELFLNQHALLYSSKMDNSQVNTLEDELLNNITDETFRKYPVVSPGTKNSIVWHIWHIARIEDMTMNILVSNNDQVLDSGEWNKKLKIDYIHSGNEMIEMEVAELSSNIDINALLSYRIEVGRKTRAIIKSLQPGQFKQSVESVKIKKLLDQGAVKKEATWLLEYWGKKNIAGLILMPATRHNFLHLNKSIRIKDKIQK</sequence>
<protein>
    <submittedName>
        <fullName evidence="2">DinB family protein</fullName>
    </submittedName>
</protein>